<dbReference type="GO" id="GO:0031012">
    <property type="term" value="C:extracellular matrix"/>
    <property type="evidence" value="ECO:0000318"/>
    <property type="project" value="GO_Central"/>
</dbReference>
<dbReference type="PANTHER" id="PTHR33239:SF9">
    <property type="entry name" value="CARBOHYDRATE BINDING DOMAIN-CONTAINING PROTEIN-RELATED"/>
    <property type="match status" value="1"/>
</dbReference>
<dbReference type="InterPro" id="IPR012291">
    <property type="entry name" value="CBM2_carb-bd_dom_sf"/>
</dbReference>
<dbReference type="EMBL" id="GL871522">
    <property type="protein sequence ID" value="EGC28898.1"/>
    <property type="molecule type" value="Genomic_DNA"/>
</dbReference>
<dbReference type="OrthoDB" id="17104at2759"/>
<dbReference type="AlphaFoldDB" id="F1A4I1"/>
<evidence type="ECO:0000256" key="1">
    <source>
        <dbReference type="SAM" id="SignalP"/>
    </source>
</evidence>
<dbReference type="GeneID" id="10506955"/>
<dbReference type="InterPro" id="IPR052879">
    <property type="entry name" value="Dd_Spore_Germination_Stalk"/>
</dbReference>
<keyword evidence="1" id="KW-0732">Signal</keyword>
<dbReference type="KEGG" id="dpp:DICPUDRAFT_59128"/>
<reference evidence="4" key="1">
    <citation type="journal article" date="2011" name="Genome Biol.">
        <title>Comparative genomics of the social amoebae Dictyostelium discoideum and Dictyostelium purpureum.</title>
        <authorList>
            <consortium name="US DOE Joint Genome Institute (JGI-PGF)"/>
            <person name="Sucgang R."/>
            <person name="Kuo A."/>
            <person name="Tian X."/>
            <person name="Salerno W."/>
            <person name="Parikh A."/>
            <person name="Feasley C.L."/>
            <person name="Dalin E."/>
            <person name="Tu H."/>
            <person name="Huang E."/>
            <person name="Barry K."/>
            <person name="Lindquist E."/>
            <person name="Shapiro H."/>
            <person name="Bruce D."/>
            <person name="Schmutz J."/>
            <person name="Salamov A."/>
            <person name="Fey P."/>
            <person name="Gaudet P."/>
            <person name="Anjard C."/>
            <person name="Babu M.M."/>
            <person name="Basu S."/>
            <person name="Bushmanova Y."/>
            <person name="van der Wel H."/>
            <person name="Katoh-Kurasawa M."/>
            <person name="Dinh C."/>
            <person name="Coutinho P.M."/>
            <person name="Saito T."/>
            <person name="Elias M."/>
            <person name="Schaap P."/>
            <person name="Kay R.R."/>
            <person name="Henrissat B."/>
            <person name="Eichinger L."/>
            <person name="Rivero F."/>
            <person name="Putnam N.H."/>
            <person name="West C.M."/>
            <person name="Loomis W.F."/>
            <person name="Chisholm R.L."/>
            <person name="Shaulsky G."/>
            <person name="Strassmann J.E."/>
            <person name="Queller D.C."/>
            <person name="Kuspa A."/>
            <person name="Grigoriev I.V."/>
        </authorList>
    </citation>
    <scope>NUCLEOTIDE SEQUENCE [LARGE SCALE GENOMIC DNA]</scope>
    <source>
        <strain evidence="4">QSDP1</strain>
    </source>
</reference>
<keyword evidence="4" id="KW-1185">Reference proteome</keyword>
<dbReference type="Gene3D" id="2.60.40.290">
    <property type="match status" value="1"/>
</dbReference>
<dbReference type="OMA" id="FYINMAS"/>
<dbReference type="SMART" id="SM01063">
    <property type="entry name" value="CBM49"/>
    <property type="match status" value="1"/>
</dbReference>
<dbReference type="FunCoup" id="F1A4I1">
    <property type="interactions" value="421"/>
</dbReference>
<protein>
    <recommendedName>
        <fullName evidence="2">Carbohydrate binding domain-containing protein</fullName>
    </recommendedName>
</protein>
<name>F1A4I1_DICPU</name>
<accession>F1A4I1</accession>
<organism evidence="3 4">
    <name type="scientific">Dictyostelium purpureum</name>
    <name type="common">Slime mold</name>
    <dbReference type="NCBI Taxonomy" id="5786"/>
    <lineage>
        <taxon>Eukaryota</taxon>
        <taxon>Amoebozoa</taxon>
        <taxon>Evosea</taxon>
        <taxon>Eumycetozoa</taxon>
        <taxon>Dictyostelia</taxon>
        <taxon>Dictyosteliales</taxon>
        <taxon>Dictyosteliaceae</taxon>
        <taxon>Dictyostelium</taxon>
    </lineage>
</organism>
<feature type="chain" id="PRO_5003265617" description="Carbohydrate binding domain-containing protein" evidence="1">
    <location>
        <begin position="20"/>
        <end position="149"/>
    </location>
</feature>
<dbReference type="VEuPathDB" id="AmoebaDB:DICPUDRAFT_59128"/>
<proteinExistence type="predicted"/>
<evidence type="ECO:0000259" key="2">
    <source>
        <dbReference type="SMART" id="SM01063"/>
    </source>
</evidence>
<dbReference type="InParanoid" id="F1A4I1"/>
<dbReference type="GO" id="GO:0004553">
    <property type="term" value="F:hydrolase activity, hydrolyzing O-glycosyl compounds"/>
    <property type="evidence" value="ECO:0007669"/>
    <property type="project" value="InterPro"/>
</dbReference>
<feature type="domain" description="Carbohydrate binding" evidence="2">
    <location>
        <begin position="49"/>
        <end position="136"/>
    </location>
</feature>
<sequence>MKYLVLFLFALLAVANVSAYQCGRYQCAPGHSCICDAGVFRCVYRCEELTIIQTVTNHWVDGEQHPSVQVSVEIINHTSRTVKDIIIATDVSLNSNQMWGVEKCELIEGLTLIDLPSYVEIAPGKSHTFGYIAKGNTSAHLWPQRVYIM</sequence>
<dbReference type="RefSeq" id="XP_003294575.1">
    <property type="nucleotide sequence ID" value="XM_003294527.1"/>
</dbReference>
<dbReference type="InterPro" id="IPR019028">
    <property type="entry name" value="CBM_49"/>
</dbReference>
<feature type="signal peptide" evidence="1">
    <location>
        <begin position="1"/>
        <end position="19"/>
    </location>
</feature>
<dbReference type="GO" id="GO:0005201">
    <property type="term" value="F:extracellular matrix structural constituent"/>
    <property type="evidence" value="ECO:0000318"/>
    <property type="project" value="GO_Central"/>
</dbReference>
<dbReference type="GO" id="GO:0030247">
    <property type="term" value="F:polysaccharide binding"/>
    <property type="evidence" value="ECO:0007669"/>
    <property type="project" value="InterPro"/>
</dbReference>
<evidence type="ECO:0000313" key="4">
    <source>
        <dbReference type="Proteomes" id="UP000001064"/>
    </source>
</evidence>
<dbReference type="Proteomes" id="UP000001064">
    <property type="component" value="Unassembled WGS sequence"/>
</dbReference>
<dbReference type="GO" id="GO:0030198">
    <property type="term" value="P:extracellular matrix organization"/>
    <property type="evidence" value="ECO:0000318"/>
    <property type="project" value="GO_Central"/>
</dbReference>
<gene>
    <name evidence="3" type="ORF">DICPUDRAFT_59128</name>
</gene>
<dbReference type="Pfam" id="PF09478">
    <property type="entry name" value="CBM49"/>
    <property type="match status" value="1"/>
</dbReference>
<dbReference type="eggNOG" id="ENOG502RHT0">
    <property type="taxonomic scope" value="Eukaryota"/>
</dbReference>
<evidence type="ECO:0000313" key="3">
    <source>
        <dbReference type="EMBL" id="EGC28898.1"/>
    </source>
</evidence>
<dbReference type="PANTHER" id="PTHR33239">
    <property type="entry name" value="CELLULOSE-BINDING DOMAIN-CONTAINING PROTEIN-RELATED"/>
    <property type="match status" value="1"/>
</dbReference>